<evidence type="ECO:0000313" key="2">
    <source>
        <dbReference type="EMBL" id="POW02155.1"/>
    </source>
</evidence>
<gene>
    <name evidence="2" type="ORF">PSTT_11986</name>
</gene>
<accession>A0A2S4UY93</accession>
<sequence length="202" mass="22100">MSPAVGLPKTSPRGCKIRVATASVVGPGIEGTFHFRRMSNEKGKTTLVNIKVTGLKAGDKYHYHIHNDPIDKSGNCDSAHGHFNPTNSAVSKCPTTHRGQCETGDLSGKYGQLVGNASDPEVSTRYIDSALKLTSSKRGILQKSIVIHNSEMKRIACGTHVARSSSRIHHPKFTDQSLTFDQARSFQTSAENRKWIYHGDLK</sequence>
<keyword evidence="3" id="KW-1185">Reference proteome</keyword>
<dbReference type="GO" id="GO:0005507">
    <property type="term" value="F:copper ion binding"/>
    <property type="evidence" value="ECO:0007669"/>
    <property type="project" value="InterPro"/>
</dbReference>
<dbReference type="VEuPathDB" id="FungiDB:PSHT_04977"/>
<feature type="domain" description="Superoxide dismutase copper/zinc binding" evidence="1">
    <location>
        <begin position="30"/>
        <end position="151"/>
    </location>
</feature>
<proteinExistence type="predicted"/>
<dbReference type="EMBL" id="PKSL01000147">
    <property type="protein sequence ID" value="POW02155.1"/>
    <property type="molecule type" value="Genomic_DNA"/>
</dbReference>
<reference evidence="2" key="1">
    <citation type="submission" date="2017-12" db="EMBL/GenBank/DDBJ databases">
        <title>Gene loss provides genomic basis for host adaptation in cereal stripe rust fungi.</title>
        <authorList>
            <person name="Xia C."/>
        </authorList>
    </citation>
    <scope>NUCLEOTIDE SEQUENCE [LARGE SCALE GENOMIC DNA]</scope>
    <source>
        <strain evidence="2">93-210</strain>
    </source>
</reference>
<dbReference type="Proteomes" id="UP000239156">
    <property type="component" value="Unassembled WGS sequence"/>
</dbReference>
<organism evidence="2 3">
    <name type="scientific">Puccinia striiformis</name>
    <dbReference type="NCBI Taxonomy" id="27350"/>
    <lineage>
        <taxon>Eukaryota</taxon>
        <taxon>Fungi</taxon>
        <taxon>Dikarya</taxon>
        <taxon>Basidiomycota</taxon>
        <taxon>Pucciniomycotina</taxon>
        <taxon>Pucciniomycetes</taxon>
        <taxon>Pucciniales</taxon>
        <taxon>Pucciniaceae</taxon>
        <taxon>Puccinia</taxon>
    </lineage>
</organism>
<comment type="caution">
    <text evidence="2">The sequence shown here is derived from an EMBL/GenBank/DDBJ whole genome shotgun (WGS) entry which is preliminary data.</text>
</comment>
<dbReference type="SUPFAM" id="SSF49329">
    <property type="entry name" value="Cu,Zn superoxide dismutase-like"/>
    <property type="match status" value="1"/>
</dbReference>
<dbReference type="InterPro" id="IPR036423">
    <property type="entry name" value="SOD-like_Cu/Zn_dom_sf"/>
</dbReference>
<dbReference type="VEuPathDB" id="FungiDB:PSTT_11986"/>
<dbReference type="GO" id="GO:0006801">
    <property type="term" value="P:superoxide metabolic process"/>
    <property type="evidence" value="ECO:0007669"/>
    <property type="project" value="InterPro"/>
</dbReference>
<name>A0A2S4UY93_9BASI</name>
<dbReference type="AlphaFoldDB" id="A0A2S4UY93"/>
<protein>
    <recommendedName>
        <fullName evidence="1">Superoxide dismutase copper/zinc binding domain-containing protein</fullName>
    </recommendedName>
</protein>
<dbReference type="Gene3D" id="2.60.40.200">
    <property type="entry name" value="Superoxide dismutase, copper/zinc binding domain"/>
    <property type="match status" value="1"/>
</dbReference>
<evidence type="ECO:0000259" key="1">
    <source>
        <dbReference type="Pfam" id="PF00080"/>
    </source>
</evidence>
<dbReference type="PANTHER" id="PTHR10003">
    <property type="entry name" value="SUPEROXIDE DISMUTASE CU-ZN -RELATED"/>
    <property type="match status" value="1"/>
</dbReference>
<dbReference type="InterPro" id="IPR001424">
    <property type="entry name" value="SOD_Cu_Zn_dom"/>
</dbReference>
<evidence type="ECO:0000313" key="3">
    <source>
        <dbReference type="Proteomes" id="UP000239156"/>
    </source>
</evidence>
<dbReference type="InterPro" id="IPR024134">
    <property type="entry name" value="SOD_Cu/Zn_/chaperone"/>
</dbReference>
<dbReference type="Pfam" id="PF00080">
    <property type="entry name" value="Sod_Cu"/>
    <property type="match status" value="1"/>
</dbReference>